<reference evidence="1" key="1">
    <citation type="submission" date="2017-12" db="EMBL/GenBank/DDBJ databases">
        <title>FDA dAtabase for Regulatory Grade micrObial Sequences (FDA-ARGOS): Supporting development and validation of Infectious Disease Dx tests.</title>
        <authorList>
            <person name="Hoffmann M."/>
            <person name="Allard M."/>
            <person name="Evans P."/>
            <person name="Brown E."/>
            <person name="Tallon L.J."/>
            <person name="Sadzewicz L."/>
            <person name="Sengamalay N."/>
            <person name="Ott S."/>
            <person name="Godinez A."/>
            <person name="Nagaraj S."/>
            <person name="Vavikolanu K."/>
            <person name="Aluvathingal J."/>
            <person name="Nadendla S."/>
            <person name="Hobson J."/>
            <person name="Sichtig H."/>
        </authorList>
    </citation>
    <scope>NUCLEOTIDE SEQUENCE [LARGE SCALE GENOMIC DNA]</scope>
    <source>
        <strain evidence="1">FDAARGOS_97</strain>
    </source>
</reference>
<organism evidence="1 2">
    <name type="scientific">Vibrio alginolyticus</name>
    <dbReference type="NCBI Taxonomy" id="663"/>
    <lineage>
        <taxon>Bacteria</taxon>
        <taxon>Pseudomonadati</taxon>
        <taxon>Pseudomonadota</taxon>
        <taxon>Gammaproteobacteria</taxon>
        <taxon>Vibrionales</taxon>
        <taxon>Vibrionaceae</taxon>
        <taxon>Vibrio</taxon>
    </lineage>
</organism>
<sequence length="67" mass="7854">MVKMESRARILAIKRQKKRQLCATASDSFSLKNVNHKTHFLTQQRSVFFSMNDVVYIYITTEFVAII</sequence>
<gene>
    <name evidence="1" type="ORF">AL553_012995</name>
</gene>
<comment type="caution">
    <text evidence="1">The sequence shown here is derived from an EMBL/GenBank/DDBJ whole genome shotgun (WGS) entry which is preliminary data.</text>
</comment>
<protein>
    <submittedName>
        <fullName evidence="1">Uncharacterized protein</fullName>
    </submittedName>
</protein>
<name>A0ABX4XGV5_VIBAL</name>
<accession>A0ABX4XGV5</accession>
<evidence type="ECO:0000313" key="2">
    <source>
        <dbReference type="Proteomes" id="UP000054316"/>
    </source>
</evidence>
<proteinExistence type="predicted"/>
<evidence type="ECO:0000313" key="1">
    <source>
        <dbReference type="EMBL" id="PNP27289.1"/>
    </source>
</evidence>
<keyword evidence="2" id="KW-1185">Reference proteome</keyword>
<dbReference type="EMBL" id="LOSN02000001">
    <property type="protein sequence ID" value="PNP27289.1"/>
    <property type="molecule type" value="Genomic_DNA"/>
</dbReference>
<dbReference type="Proteomes" id="UP000054316">
    <property type="component" value="Unassembled WGS sequence"/>
</dbReference>